<dbReference type="CDD" id="cd03213">
    <property type="entry name" value="ABCG_EPDR"/>
    <property type="match status" value="1"/>
</dbReference>
<feature type="transmembrane region" description="Helical" evidence="8">
    <location>
        <begin position="629"/>
        <end position="651"/>
    </location>
</feature>
<evidence type="ECO:0000256" key="7">
    <source>
        <dbReference type="ARBA" id="ARBA00023136"/>
    </source>
</evidence>
<reference evidence="10 11" key="1">
    <citation type="journal article" date="2018" name="Genome Biol. Evol.">
        <title>Multiple Roots of Fruiting Body Formation in Amoebozoa.</title>
        <authorList>
            <person name="Hillmann F."/>
            <person name="Forbes G."/>
            <person name="Novohradska S."/>
            <person name="Ferling I."/>
            <person name="Riege K."/>
            <person name="Groth M."/>
            <person name="Westermann M."/>
            <person name="Marz M."/>
            <person name="Spaller T."/>
            <person name="Winckler T."/>
            <person name="Schaap P."/>
            <person name="Glockner G."/>
        </authorList>
    </citation>
    <scope>NUCLEOTIDE SEQUENCE [LARGE SCALE GENOMIC DNA]</scope>
    <source>
        <strain evidence="10 11">Jena</strain>
    </source>
</reference>
<evidence type="ECO:0000313" key="11">
    <source>
        <dbReference type="Proteomes" id="UP000241769"/>
    </source>
</evidence>
<dbReference type="Gene3D" id="3.40.50.300">
    <property type="entry name" value="P-loop containing nucleotide triphosphate hydrolases"/>
    <property type="match status" value="1"/>
</dbReference>
<evidence type="ECO:0000256" key="3">
    <source>
        <dbReference type="ARBA" id="ARBA00022692"/>
    </source>
</evidence>
<dbReference type="OrthoDB" id="66620at2759"/>
<dbReference type="InterPro" id="IPR003439">
    <property type="entry name" value="ABC_transporter-like_ATP-bd"/>
</dbReference>
<dbReference type="PROSITE" id="PS00211">
    <property type="entry name" value="ABC_TRANSPORTER_1"/>
    <property type="match status" value="1"/>
</dbReference>
<feature type="transmembrane region" description="Helical" evidence="8">
    <location>
        <begin position="206"/>
        <end position="231"/>
    </location>
</feature>
<dbReference type="PROSITE" id="PS50893">
    <property type="entry name" value="ABC_TRANSPORTER_2"/>
    <property type="match status" value="1"/>
</dbReference>
<feature type="transmembrane region" description="Helical" evidence="8">
    <location>
        <begin position="705"/>
        <end position="730"/>
    </location>
</feature>
<evidence type="ECO:0000256" key="2">
    <source>
        <dbReference type="ARBA" id="ARBA00022448"/>
    </source>
</evidence>
<dbReference type="GO" id="GO:0140359">
    <property type="term" value="F:ABC-type transporter activity"/>
    <property type="evidence" value="ECO:0007669"/>
    <property type="project" value="InterPro"/>
</dbReference>
<evidence type="ECO:0000256" key="1">
    <source>
        <dbReference type="ARBA" id="ARBA00004141"/>
    </source>
</evidence>
<evidence type="ECO:0000256" key="6">
    <source>
        <dbReference type="ARBA" id="ARBA00022989"/>
    </source>
</evidence>
<dbReference type="Proteomes" id="UP000241769">
    <property type="component" value="Unassembled WGS sequence"/>
</dbReference>
<comment type="subcellular location">
    <subcellularLocation>
        <location evidence="1">Membrane</location>
        <topology evidence="1">Multi-pass membrane protein</topology>
    </subcellularLocation>
</comment>
<dbReference type="Pfam" id="PF00005">
    <property type="entry name" value="ABC_tran"/>
    <property type="match status" value="1"/>
</dbReference>
<dbReference type="InParanoid" id="A0A2P6MVN1"/>
<dbReference type="InterPro" id="IPR050352">
    <property type="entry name" value="ABCG_transporters"/>
</dbReference>
<keyword evidence="3 8" id="KW-0812">Transmembrane</keyword>
<feature type="transmembrane region" description="Helical" evidence="8">
    <location>
        <begin position="672"/>
        <end position="699"/>
    </location>
</feature>
<dbReference type="GO" id="GO:0005524">
    <property type="term" value="F:ATP binding"/>
    <property type="evidence" value="ECO:0007669"/>
    <property type="project" value="UniProtKB-KW"/>
</dbReference>
<dbReference type="SUPFAM" id="SSF52540">
    <property type="entry name" value="P-loop containing nucleoside triphosphate hydrolases"/>
    <property type="match status" value="1"/>
</dbReference>
<accession>A0A2P6MVN1</accession>
<dbReference type="SMART" id="SM00382">
    <property type="entry name" value="AAA"/>
    <property type="match status" value="1"/>
</dbReference>
<dbReference type="InterPro" id="IPR013525">
    <property type="entry name" value="ABC2_TM"/>
</dbReference>
<organism evidence="10 11">
    <name type="scientific">Planoprotostelium fungivorum</name>
    <dbReference type="NCBI Taxonomy" id="1890364"/>
    <lineage>
        <taxon>Eukaryota</taxon>
        <taxon>Amoebozoa</taxon>
        <taxon>Evosea</taxon>
        <taxon>Variosea</taxon>
        <taxon>Cavosteliida</taxon>
        <taxon>Cavosteliaceae</taxon>
        <taxon>Planoprotostelium</taxon>
    </lineage>
</organism>
<dbReference type="InterPro" id="IPR003593">
    <property type="entry name" value="AAA+_ATPase"/>
</dbReference>
<keyword evidence="7 8" id="KW-0472">Membrane</keyword>
<keyword evidence="11" id="KW-1185">Reference proteome</keyword>
<dbReference type="GO" id="GO:0016020">
    <property type="term" value="C:membrane"/>
    <property type="evidence" value="ECO:0007669"/>
    <property type="project" value="UniProtKB-SubCell"/>
</dbReference>
<feature type="domain" description="ABC transporter" evidence="9">
    <location>
        <begin position="250"/>
        <end position="495"/>
    </location>
</feature>
<keyword evidence="2" id="KW-0813">Transport</keyword>
<dbReference type="EMBL" id="MDYQ01000362">
    <property type="protein sequence ID" value="PRP75770.1"/>
    <property type="molecule type" value="Genomic_DNA"/>
</dbReference>
<evidence type="ECO:0000256" key="4">
    <source>
        <dbReference type="ARBA" id="ARBA00022741"/>
    </source>
</evidence>
<keyword evidence="5 10" id="KW-0067">ATP-binding</keyword>
<evidence type="ECO:0000259" key="9">
    <source>
        <dbReference type="PROSITE" id="PS50893"/>
    </source>
</evidence>
<dbReference type="FunCoup" id="A0A2P6MVN1">
    <property type="interactions" value="43"/>
</dbReference>
<evidence type="ECO:0000313" key="10">
    <source>
        <dbReference type="EMBL" id="PRP75770.1"/>
    </source>
</evidence>
<evidence type="ECO:0000256" key="5">
    <source>
        <dbReference type="ARBA" id="ARBA00022840"/>
    </source>
</evidence>
<sequence>MTLLSIGNGDLMNDSWMSDISSVHGDFNPADGTCKCLPGWSGIDCSLCNTDSVCTDGRTCSHEFTIVDDMSYSCAVNFDNQALTANFHNLSTGVGTGHLQNLKQRNGGPMIFNCSLAACRVDHDSNTQTIACSNVHCYCSTWCDGEAYKDNINQITSFTIVCDTSKHLCTYDGALRITFQCNNSVCLLPTATREGANTAWTYEVRLTLLVCLAVFGTLWILLFITIIWIAAPAYKFDIPALDDYHMQASLAWEYISCTVNNSITGTEKVILNNISGFAKSGEVVAIMGPSGGGKTSFIDILAGRKNTGVIHGQVLVNGAPRDGTFKRVSGYVMQDEKLIGTLTVKEHLMYVARLKLPSNFNWSQREAKVLRTLSDLGISHIADTLIGTEMTRGISGGEKRRVTIASELVSDPCILFLDEPTSGLDSHTSQRLMKRLKTMAVERNKTILMSIHQPSSGIFNSFDQLMLLSRGECVYYGPRSQAMDHFASLGYHSPLHYNPADYLLDLVIENDRSTIRAMARSYRDGHAARDMVRQIDEAKETYLARSGLTLSPAIFRRAKYVPPPSELRAQYMTSWFTQVYVIAHRTFLNNFRNPYLLRFQYIAVSVLGIVLGGVYWHPGVYISDVKDRLGCLFFVMSLLSFSSMSSLDVFYNERSIFVRERANGMYTTSAYFVARAICDIIPMRVLPTIILGSTTYFMIGMDTSLWSTFLSFIGVLVATSLCASSLCFAVSTISPSLAFANLLTILMLLYCMLFGGFLVDTRSDGPLKILGYISFLNFGFDLLVTQQFTPLTIRVQIAPGSSEYFDITGQEILRRLNLEGGNSTVDIVGLCVWFAAYFVIAYICLNLALKVSTILQVSPYSALTAGRSHDWLLHLIHSQGLRKQED</sequence>
<protein>
    <submittedName>
        <fullName evidence="10">ATP-binding cassette sub-family G member 2-like</fullName>
    </submittedName>
</protein>
<feature type="transmembrane region" description="Helical" evidence="8">
    <location>
        <begin position="737"/>
        <end position="759"/>
    </location>
</feature>
<dbReference type="PANTHER" id="PTHR48041">
    <property type="entry name" value="ABC TRANSPORTER G FAMILY MEMBER 28"/>
    <property type="match status" value="1"/>
</dbReference>
<dbReference type="AlphaFoldDB" id="A0A2P6MVN1"/>
<keyword evidence="4" id="KW-0547">Nucleotide-binding</keyword>
<evidence type="ECO:0000256" key="8">
    <source>
        <dbReference type="SAM" id="Phobius"/>
    </source>
</evidence>
<gene>
    <name evidence="10" type="ORF">PROFUN_08764</name>
</gene>
<dbReference type="Pfam" id="PF01061">
    <property type="entry name" value="ABC2_membrane"/>
    <property type="match status" value="1"/>
</dbReference>
<name>A0A2P6MVN1_9EUKA</name>
<comment type="caution">
    <text evidence="10">The sequence shown here is derived from an EMBL/GenBank/DDBJ whole genome shotgun (WGS) entry which is preliminary data.</text>
</comment>
<feature type="transmembrane region" description="Helical" evidence="8">
    <location>
        <begin position="595"/>
        <end position="617"/>
    </location>
</feature>
<dbReference type="GO" id="GO:0016887">
    <property type="term" value="F:ATP hydrolysis activity"/>
    <property type="evidence" value="ECO:0007669"/>
    <property type="project" value="InterPro"/>
</dbReference>
<dbReference type="STRING" id="1890364.A0A2P6MVN1"/>
<dbReference type="InterPro" id="IPR017871">
    <property type="entry name" value="ABC_transporter-like_CS"/>
</dbReference>
<feature type="transmembrane region" description="Helical" evidence="8">
    <location>
        <begin position="827"/>
        <end position="849"/>
    </location>
</feature>
<dbReference type="InterPro" id="IPR043926">
    <property type="entry name" value="ABCG_dom"/>
</dbReference>
<dbReference type="InterPro" id="IPR027417">
    <property type="entry name" value="P-loop_NTPase"/>
</dbReference>
<dbReference type="Pfam" id="PF19055">
    <property type="entry name" value="ABC2_membrane_7"/>
    <property type="match status" value="1"/>
</dbReference>
<proteinExistence type="predicted"/>
<dbReference type="PANTHER" id="PTHR48041:SF29">
    <property type="entry name" value="ABC TRANSPORTER G FAMILY MEMBER 24"/>
    <property type="match status" value="1"/>
</dbReference>
<keyword evidence="6 8" id="KW-1133">Transmembrane helix</keyword>